<protein>
    <submittedName>
        <fullName evidence="2">Uncharacterized protein</fullName>
    </submittedName>
</protein>
<sequence length="246" mass="27275">MSMKCMLHFKETLSIMWTDIDLCTVNGHACVQLKLPFRKTHQSGNRGIHVPVQPSCCTQLITLKQANTVEQEANNVIAQENKDNVAQENKDNVVFDHKVTYQILQEMDSSILIHANEACQSLVALVHMALKAGQFDDEDDEEVVKQCQCICMYLASVYKTAQVPTFHRLPLVLQPPPSPSSSVKTVRAGTKSGGSPDGVTELRSPERDALRVKTSAKLLINALRIHEGLQFKTDKRTGVYTGASNE</sequence>
<dbReference type="EMBL" id="KZ857659">
    <property type="protein sequence ID" value="RDX39735.1"/>
    <property type="molecule type" value="Genomic_DNA"/>
</dbReference>
<evidence type="ECO:0000256" key="1">
    <source>
        <dbReference type="SAM" id="MobiDB-lite"/>
    </source>
</evidence>
<organism evidence="2 3">
    <name type="scientific">Lentinus brumalis</name>
    <dbReference type="NCBI Taxonomy" id="2498619"/>
    <lineage>
        <taxon>Eukaryota</taxon>
        <taxon>Fungi</taxon>
        <taxon>Dikarya</taxon>
        <taxon>Basidiomycota</taxon>
        <taxon>Agaricomycotina</taxon>
        <taxon>Agaricomycetes</taxon>
        <taxon>Polyporales</taxon>
        <taxon>Polyporaceae</taxon>
        <taxon>Lentinus</taxon>
    </lineage>
</organism>
<reference evidence="2 3" key="1">
    <citation type="journal article" date="2018" name="Biotechnol. Biofuels">
        <title>Integrative visual omics of the white-rot fungus Polyporus brumalis exposes the biotechnological potential of its oxidative enzymes for delignifying raw plant biomass.</title>
        <authorList>
            <person name="Miyauchi S."/>
            <person name="Rancon A."/>
            <person name="Drula E."/>
            <person name="Hage H."/>
            <person name="Chaduli D."/>
            <person name="Favel A."/>
            <person name="Grisel S."/>
            <person name="Henrissat B."/>
            <person name="Herpoel-Gimbert I."/>
            <person name="Ruiz-Duenas F.J."/>
            <person name="Chevret D."/>
            <person name="Hainaut M."/>
            <person name="Lin J."/>
            <person name="Wang M."/>
            <person name="Pangilinan J."/>
            <person name="Lipzen A."/>
            <person name="Lesage-Meessen L."/>
            <person name="Navarro D."/>
            <person name="Riley R."/>
            <person name="Grigoriev I.V."/>
            <person name="Zhou S."/>
            <person name="Raouche S."/>
            <person name="Rosso M.N."/>
        </authorList>
    </citation>
    <scope>NUCLEOTIDE SEQUENCE [LARGE SCALE GENOMIC DNA]</scope>
    <source>
        <strain evidence="2 3">BRFM 1820</strain>
    </source>
</reference>
<evidence type="ECO:0000313" key="2">
    <source>
        <dbReference type="EMBL" id="RDX39735.1"/>
    </source>
</evidence>
<dbReference type="Proteomes" id="UP000256964">
    <property type="component" value="Unassembled WGS sequence"/>
</dbReference>
<keyword evidence="3" id="KW-1185">Reference proteome</keyword>
<name>A0A371CHH1_9APHY</name>
<feature type="region of interest" description="Disordered" evidence="1">
    <location>
        <begin position="176"/>
        <end position="207"/>
    </location>
</feature>
<accession>A0A371CHH1</accession>
<dbReference type="AlphaFoldDB" id="A0A371CHH1"/>
<evidence type="ECO:0000313" key="3">
    <source>
        <dbReference type="Proteomes" id="UP000256964"/>
    </source>
</evidence>
<proteinExistence type="predicted"/>
<gene>
    <name evidence="2" type="ORF">OH76DRAFT_1517019</name>
</gene>